<dbReference type="GO" id="GO:0005886">
    <property type="term" value="C:plasma membrane"/>
    <property type="evidence" value="ECO:0007669"/>
    <property type="project" value="UniProtKB-SubCell"/>
</dbReference>
<keyword evidence="3 9" id="KW-0813">Transport</keyword>
<feature type="transmembrane region" description="Helical" evidence="9">
    <location>
        <begin position="96"/>
        <end position="118"/>
    </location>
</feature>
<dbReference type="GO" id="GO:0051260">
    <property type="term" value="P:protein homooligomerization"/>
    <property type="evidence" value="ECO:0007669"/>
    <property type="project" value="UniProtKB-ARBA"/>
</dbReference>
<keyword evidence="11" id="KW-1185">Reference proteome</keyword>
<dbReference type="GO" id="GO:0012505">
    <property type="term" value="C:endomembrane system"/>
    <property type="evidence" value="ECO:0007669"/>
    <property type="project" value="UniProtKB-SubCell"/>
</dbReference>
<dbReference type="EMBL" id="CACSLK010015970">
    <property type="protein sequence ID" value="CAA0817512.1"/>
    <property type="molecule type" value="Genomic_DNA"/>
</dbReference>
<feature type="transmembrane region" description="Helical" evidence="9">
    <location>
        <begin position="6"/>
        <end position="29"/>
    </location>
</feature>
<feature type="transmembrane region" description="Helical" evidence="9">
    <location>
        <begin position="41"/>
        <end position="58"/>
    </location>
</feature>
<dbReference type="GO" id="GO:0051119">
    <property type="term" value="F:sugar transmembrane transporter activity"/>
    <property type="evidence" value="ECO:0007669"/>
    <property type="project" value="InterPro"/>
</dbReference>
<evidence type="ECO:0000256" key="1">
    <source>
        <dbReference type="ARBA" id="ARBA00004127"/>
    </source>
</evidence>
<comment type="caution">
    <text evidence="10">The sequence shown here is derived from an EMBL/GenBank/DDBJ whole genome shotgun (WGS) entry which is preliminary data.</text>
</comment>
<keyword evidence="4 9" id="KW-0762">Sugar transport</keyword>
<comment type="function">
    <text evidence="9">Mediates both low-affinity uptake and efflux of sugar across the membrane.</text>
</comment>
<evidence type="ECO:0000313" key="11">
    <source>
        <dbReference type="Proteomes" id="UP001153555"/>
    </source>
</evidence>
<evidence type="ECO:0000256" key="9">
    <source>
        <dbReference type="RuleBase" id="RU910715"/>
    </source>
</evidence>
<evidence type="ECO:0000313" key="10">
    <source>
        <dbReference type="EMBL" id="CAA0817512.1"/>
    </source>
</evidence>
<feature type="transmembrane region" description="Helical" evidence="9">
    <location>
        <begin position="124"/>
        <end position="145"/>
    </location>
</feature>
<keyword evidence="5 9" id="KW-0812">Transmembrane</keyword>
<gene>
    <name evidence="10" type="ORF">SHERM_17087</name>
</gene>
<dbReference type="AlphaFoldDB" id="A0A9N7N0W1"/>
<evidence type="ECO:0000256" key="2">
    <source>
        <dbReference type="ARBA" id="ARBA00007809"/>
    </source>
</evidence>
<keyword evidence="8 9" id="KW-0472">Membrane</keyword>
<dbReference type="PANTHER" id="PTHR10791:SF120">
    <property type="entry name" value="BIDIRECTIONAL SUGAR TRANSPORTER SWEET17"/>
    <property type="match status" value="1"/>
</dbReference>
<evidence type="ECO:0000256" key="4">
    <source>
        <dbReference type="ARBA" id="ARBA00022597"/>
    </source>
</evidence>
<evidence type="ECO:0000256" key="6">
    <source>
        <dbReference type="ARBA" id="ARBA00022737"/>
    </source>
</evidence>
<feature type="transmembrane region" description="Helical" evidence="9">
    <location>
        <begin position="185"/>
        <end position="206"/>
    </location>
</feature>
<comment type="similarity">
    <text evidence="2 9">Belongs to the SWEET sugar transporter family.</text>
</comment>
<comment type="subcellular location">
    <subcellularLocation>
        <location evidence="9">Cell membrane</location>
        <topology evidence="9">Multi-pass membrane protein</topology>
    </subcellularLocation>
    <subcellularLocation>
        <location evidence="1">Endomembrane system</location>
        <topology evidence="1">Multi-pass membrane protein</topology>
    </subcellularLocation>
</comment>
<evidence type="ECO:0000256" key="5">
    <source>
        <dbReference type="ARBA" id="ARBA00022692"/>
    </source>
</evidence>
<feature type="transmembrane region" description="Helical" evidence="9">
    <location>
        <begin position="64"/>
        <end position="84"/>
    </location>
</feature>
<keyword evidence="6" id="KW-0677">Repeat</keyword>
<dbReference type="InterPro" id="IPR004316">
    <property type="entry name" value="SWEET_rpt"/>
</dbReference>
<name>A0A9N7N0W1_STRHE</name>
<accession>A0A9N7N0W1</accession>
<dbReference type="Gene3D" id="1.20.1280.290">
    <property type="match status" value="2"/>
</dbReference>
<dbReference type="Pfam" id="PF03083">
    <property type="entry name" value="MtN3_slv"/>
    <property type="match status" value="2"/>
</dbReference>
<dbReference type="FunFam" id="1.20.1280.290:FF:000002">
    <property type="entry name" value="Bidirectional sugar transporter SWEET"/>
    <property type="match status" value="1"/>
</dbReference>
<dbReference type="PANTHER" id="PTHR10791">
    <property type="entry name" value="RAG1-ACTIVATING PROTEIN 1"/>
    <property type="match status" value="1"/>
</dbReference>
<sequence>MDVSVVFGVLGNIVASLLFLSPADTFWRILKNRSTEDFESIPYTVLLLNASLWIYYGIMKPVVLLVTINGFGAVMMIIYLTIFVTYAPPRMKVRTVATFVVMNVGFYASVILVTKLTMNKDARISTAGTLCVCVTVISFASPLSAMRTVVMTKSVEFMPFFLTFFYFLVATIWSIYGILLHDTFILIPNGIGFALGVAQLVLYASYRKPSPSKAVNGGNLEEGDQHQHLIVNYV</sequence>
<dbReference type="InterPro" id="IPR047664">
    <property type="entry name" value="SWEET"/>
</dbReference>
<protein>
    <recommendedName>
        <fullName evidence="9">Bidirectional sugar transporter SWEET</fullName>
    </recommendedName>
</protein>
<proteinExistence type="inferred from homology"/>
<dbReference type="Proteomes" id="UP001153555">
    <property type="component" value="Unassembled WGS sequence"/>
</dbReference>
<keyword evidence="7 9" id="KW-1133">Transmembrane helix</keyword>
<feature type="transmembrane region" description="Helical" evidence="9">
    <location>
        <begin position="157"/>
        <end position="179"/>
    </location>
</feature>
<organism evidence="10 11">
    <name type="scientific">Striga hermonthica</name>
    <name type="common">Purple witchweed</name>
    <name type="synonym">Buchnera hermonthica</name>
    <dbReference type="NCBI Taxonomy" id="68872"/>
    <lineage>
        <taxon>Eukaryota</taxon>
        <taxon>Viridiplantae</taxon>
        <taxon>Streptophyta</taxon>
        <taxon>Embryophyta</taxon>
        <taxon>Tracheophyta</taxon>
        <taxon>Spermatophyta</taxon>
        <taxon>Magnoliopsida</taxon>
        <taxon>eudicotyledons</taxon>
        <taxon>Gunneridae</taxon>
        <taxon>Pentapetalae</taxon>
        <taxon>asterids</taxon>
        <taxon>lamiids</taxon>
        <taxon>Lamiales</taxon>
        <taxon>Orobanchaceae</taxon>
        <taxon>Buchnereae</taxon>
        <taxon>Striga</taxon>
    </lineage>
</organism>
<dbReference type="FunFam" id="1.20.1280.290:FF:000001">
    <property type="entry name" value="Bidirectional sugar transporter SWEET"/>
    <property type="match status" value="1"/>
</dbReference>
<evidence type="ECO:0000256" key="7">
    <source>
        <dbReference type="ARBA" id="ARBA00022989"/>
    </source>
</evidence>
<evidence type="ECO:0000256" key="8">
    <source>
        <dbReference type="ARBA" id="ARBA00023136"/>
    </source>
</evidence>
<dbReference type="OrthoDB" id="409725at2759"/>
<reference evidence="10" key="1">
    <citation type="submission" date="2019-12" db="EMBL/GenBank/DDBJ databases">
        <authorList>
            <person name="Scholes J."/>
        </authorList>
    </citation>
    <scope>NUCLEOTIDE SEQUENCE</scope>
</reference>
<evidence type="ECO:0000256" key="3">
    <source>
        <dbReference type="ARBA" id="ARBA00022448"/>
    </source>
</evidence>